<accession>A0A0R1HLK5</accession>
<comment type="caution">
    <text evidence="2">The sequence shown here is derived from an EMBL/GenBank/DDBJ whole genome shotgun (WGS) entry which is preliminary data.</text>
</comment>
<keyword evidence="1" id="KW-0472">Membrane</keyword>
<feature type="transmembrane region" description="Helical" evidence="1">
    <location>
        <begin position="42"/>
        <end position="61"/>
    </location>
</feature>
<keyword evidence="1" id="KW-0812">Transmembrane</keyword>
<dbReference type="Proteomes" id="UP000051450">
    <property type="component" value="Unassembled WGS sequence"/>
</dbReference>
<organism evidence="2 3">
    <name type="scientific">Dellaglioa algida DSM 15638</name>
    <dbReference type="NCBI Taxonomy" id="1423719"/>
    <lineage>
        <taxon>Bacteria</taxon>
        <taxon>Bacillati</taxon>
        <taxon>Bacillota</taxon>
        <taxon>Bacilli</taxon>
        <taxon>Lactobacillales</taxon>
        <taxon>Lactobacillaceae</taxon>
        <taxon>Dellaglioa</taxon>
    </lineage>
</organism>
<evidence type="ECO:0000313" key="3">
    <source>
        <dbReference type="Proteomes" id="UP000051450"/>
    </source>
</evidence>
<feature type="transmembrane region" description="Helical" evidence="1">
    <location>
        <begin position="92"/>
        <end position="111"/>
    </location>
</feature>
<name>A0A0R1HLK5_9LACO</name>
<reference evidence="2 3" key="1">
    <citation type="journal article" date="2015" name="Genome Announc.">
        <title>Expanding the biotechnology potential of lactobacilli through comparative genomics of 213 strains and associated genera.</title>
        <authorList>
            <person name="Sun Z."/>
            <person name="Harris H.M."/>
            <person name="McCann A."/>
            <person name="Guo C."/>
            <person name="Argimon S."/>
            <person name="Zhang W."/>
            <person name="Yang X."/>
            <person name="Jeffery I.B."/>
            <person name="Cooney J.C."/>
            <person name="Kagawa T.F."/>
            <person name="Liu W."/>
            <person name="Song Y."/>
            <person name="Salvetti E."/>
            <person name="Wrobel A."/>
            <person name="Rasinkangas P."/>
            <person name="Parkhill J."/>
            <person name="Rea M.C."/>
            <person name="O'Sullivan O."/>
            <person name="Ritari J."/>
            <person name="Douillard F.P."/>
            <person name="Paul Ross R."/>
            <person name="Yang R."/>
            <person name="Briner A.E."/>
            <person name="Felis G.E."/>
            <person name="de Vos W.M."/>
            <person name="Barrangou R."/>
            <person name="Klaenhammer T.R."/>
            <person name="Caufield P.W."/>
            <person name="Cui Y."/>
            <person name="Zhang H."/>
            <person name="O'Toole P.W."/>
        </authorList>
    </citation>
    <scope>NUCLEOTIDE SEQUENCE [LARGE SCALE GENOMIC DNA]</scope>
    <source>
        <strain evidence="2 3">DSM 15638</strain>
    </source>
</reference>
<sequence>MKIYSYRHFITGIFFTIIGISTIWTTNLTFTDTFDWLELGKSLFFIICSFLIAGYQFYITFSKKGLKEHDLEEKDERNQLIDKSVDAMIGKIAYNMIFVLSLLFIILWAIFKIGTLLWIGAAFSILYTMLLFISFAVIVYYEKKL</sequence>
<dbReference type="PATRIC" id="fig|1423719.4.peg.341"/>
<evidence type="ECO:0000256" key="1">
    <source>
        <dbReference type="SAM" id="Phobius"/>
    </source>
</evidence>
<evidence type="ECO:0000313" key="2">
    <source>
        <dbReference type="EMBL" id="KRK45283.1"/>
    </source>
</evidence>
<feature type="transmembrane region" description="Helical" evidence="1">
    <location>
        <begin position="117"/>
        <end position="141"/>
    </location>
</feature>
<dbReference type="STRING" id="1423719.FC66_GL000337"/>
<dbReference type="EMBL" id="AZDI01000010">
    <property type="protein sequence ID" value="KRK45283.1"/>
    <property type="molecule type" value="Genomic_DNA"/>
</dbReference>
<protein>
    <recommendedName>
        <fullName evidence="4">DUF2178 domain-containing protein</fullName>
    </recommendedName>
</protein>
<feature type="transmembrane region" description="Helical" evidence="1">
    <location>
        <begin position="12"/>
        <end position="30"/>
    </location>
</feature>
<keyword evidence="3" id="KW-1185">Reference proteome</keyword>
<dbReference type="RefSeq" id="WP_057974598.1">
    <property type="nucleotide sequence ID" value="NZ_AZDI01000010.1"/>
</dbReference>
<dbReference type="AlphaFoldDB" id="A0A0R1HLK5"/>
<gene>
    <name evidence="2" type="ORF">FC66_GL000337</name>
</gene>
<evidence type="ECO:0008006" key="4">
    <source>
        <dbReference type="Google" id="ProtNLM"/>
    </source>
</evidence>
<proteinExistence type="predicted"/>
<keyword evidence="1" id="KW-1133">Transmembrane helix</keyword>